<evidence type="ECO:0000313" key="2">
    <source>
        <dbReference type="EMBL" id="EXY88025.1"/>
    </source>
</evidence>
<feature type="transmembrane region" description="Helical" evidence="1">
    <location>
        <begin position="45"/>
        <end position="66"/>
    </location>
</feature>
<gene>
    <name evidence="3" type="ORF">M125_5035</name>
    <name evidence="2" type="ORF">M125_5350</name>
</gene>
<accession>A0A015U0T0</accession>
<dbReference type="EMBL" id="JGDB01000285">
    <property type="protein sequence ID" value="EXY88332.1"/>
    <property type="molecule type" value="Genomic_DNA"/>
</dbReference>
<evidence type="ECO:0000256" key="1">
    <source>
        <dbReference type="SAM" id="Phobius"/>
    </source>
</evidence>
<reference evidence="3 4" key="1">
    <citation type="submission" date="2014-02" db="EMBL/GenBank/DDBJ databases">
        <authorList>
            <person name="Sears C."/>
            <person name="Carroll K."/>
            <person name="Sack B.R."/>
            <person name="Qadri F."/>
            <person name="Myers L.L."/>
            <person name="Chung G.-T."/>
            <person name="Escheverria P."/>
            <person name="Fraser C.M."/>
            <person name="Sadzewicz L."/>
            <person name="Shefchek K.A."/>
            <person name="Tallon L."/>
            <person name="Das S.P."/>
            <person name="Daugherty S."/>
            <person name="Mongodin E.F."/>
        </authorList>
    </citation>
    <scope>NUCLEOTIDE SEQUENCE [LARGE SCALE GENOMIC DNA]</scope>
    <source>
        <strain evidence="3">3998T</strain>
        <strain evidence="4">3998T(B)3</strain>
    </source>
</reference>
<comment type="caution">
    <text evidence="3">The sequence shown here is derived from an EMBL/GenBank/DDBJ whole genome shotgun (WGS) entry which is preliminary data.</text>
</comment>
<organism evidence="3 4">
    <name type="scientific">Bacteroides fragilis str. 3998T(B)3</name>
    <dbReference type="NCBI Taxonomy" id="1339316"/>
    <lineage>
        <taxon>Bacteria</taxon>
        <taxon>Pseudomonadati</taxon>
        <taxon>Bacteroidota</taxon>
        <taxon>Bacteroidia</taxon>
        <taxon>Bacteroidales</taxon>
        <taxon>Bacteroidaceae</taxon>
        <taxon>Bacteroides</taxon>
    </lineage>
</organism>
<keyword evidence="1" id="KW-0472">Membrane</keyword>
<dbReference type="EMBL" id="JGDB01000321">
    <property type="protein sequence ID" value="EXY88025.1"/>
    <property type="molecule type" value="Genomic_DNA"/>
</dbReference>
<proteinExistence type="predicted"/>
<dbReference type="PATRIC" id="fig|1339316.3.peg.4777"/>
<evidence type="ECO:0000313" key="3">
    <source>
        <dbReference type="EMBL" id="EXY88332.1"/>
    </source>
</evidence>
<feature type="transmembrane region" description="Helical" evidence="1">
    <location>
        <begin position="72"/>
        <end position="90"/>
    </location>
</feature>
<protein>
    <submittedName>
        <fullName evidence="3">Uncharacterized protein</fullName>
    </submittedName>
</protein>
<evidence type="ECO:0000313" key="4">
    <source>
        <dbReference type="Proteomes" id="UP000020773"/>
    </source>
</evidence>
<name>A0A015U0T0_BACFG</name>
<sequence>MRVPLPGISREQSVTLIIGPPQNRFFRTDWQSGRKKRALRVKSDITFPVFGLVCFYFEGGMTLLPVNGSFPGLLPAFLSVYNALSAMVNGRKNSSAKTRFG</sequence>
<keyword evidence="1" id="KW-0812">Transmembrane</keyword>
<dbReference type="AlphaFoldDB" id="A0A015U0T0"/>
<dbReference type="RefSeq" id="WP_032577312.1">
    <property type="nucleotide sequence ID" value="NZ_JGDB01000285.1"/>
</dbReference>
<dbReference type="Proteomes" id="UP000020773">
    <property type="component" value="Unassembled WGS sequence"/>
</dbReference>
<keyword evidence="1" id="KW-1133">Transmembrane helix</keyword>